<evidence type="ECO:0000313" key="7">
    <source>
        <dbReference type="RefSeq" id="XP_029116802.1"/>
    </source>
</evidence>
<dbReference type="InterPro" id="IPR051834">
    <property type="entry name" value="RING_finger_E3_ligase"/>
</dbReference>
<evidence type="ECO:0000256" key="3">
    <source>
        <dbReference type="ARBA" id="ARBA00022833"/>
    </source>
</evidence>
<dbReference type="PANTHER" id="PTHR45931">
    <property type="entry name" value="SI:CH211-59O9.10"/>
    <property type="match status" value="1"/>
</dbReference>
<dbReference type="OrthoDB" id="21204at2759"/>
<keyword evidence="2 4" id="KW-0863">Zinc-finger</keyword>
<dbReference type="RefSeq" id="XP_029116802.1">
    <property type="nucleotide sequence ID" value="XM_029260969.1"/>
</dbReference>
<dbReference type="GO" id="GO:0006511">
    <property type="term" value="P:ubiquitin-dependent protein catabolic process"/>
    <property type="evidence" value="ECO:0007669"/>
    <property type="project" value="TreeGrafter"/>
</dbReference>
<dbReference type="Proteomes" id="UP000504607">
    <property type="component" value="Unplaced"/>
</dbReference>
<proteinExistence type="predicted"/>
<dbReference type="InterPro" id="IPR013083">
    <property type="entry name" value="Znf_RING/FYVE/PHD"/>
</dbReference>
<dbReference type="GO" id="GO:0005634">
    <property type="term" value="C:nucleus"/>
    <property type="evidence" value="ECO:0007669"/>
    <property type="project" value="TreeGrafter"/>
</dbReference>
<sequence length="239" mass="26870">MAISESHLLGDSIIYLEARGVLASQVQPQVVVRIRPTNFYCWDDTLAIVPTTIHRFHLGHTPLFRALPVIFSFVAARIHGVYQPDCALCDVLLRLFSSRIAVQMTAVSALELLLHMGMLFRPSESNEDVRVMHEWMLENPPEEDEEMDGDVHDYVLSEGLDAGHGVPARGSCLECFTYGRGDGVREEECVICLMEFDAQAKVSRMPCSHTFHSWCIIRWLETSSLCPICRSQMPTASSN</sequence>
<dbReference type="GO" id="GO:0008270">
    <property type="term" value="F:zinc ion binding"/>
    <property type="evidence" value="ECO:0007669"/>
    <property type="project" value="UniProtKB-KW"/>
</dbReference>
<keyword evidence="6" id="KW-1185">Reference proteome</keyword>
<keyword evidence="1" id="KW-0479">Metal-binding</keyword>
<evidence type="ECO:0000259" key="5">
    <source>
        <dbReference type="PROSITE" id="PS50089"/>
    </source>
</evidence>
<protein>
    <submittedName>
        <fullName evidence="7">Uncharacterized protein LOC114912798</fullName>
    </submittedName>
</protein>
<reference evidence="7" key="1">
    <citation type="submission" date="2025-08" db="UniProtKB">
        <authorList>
            <consortium name="RefSeq"/>
        </authorList>
    </citation>
    <scope>IDENTIFICATION</scope>
</reference>
<evidence type="ECO:0000313" key="6">
    <source>
        <dbReference type="Proteomes" id="UP000504607"/>
    </source>
</evidence>
<dbReference type="Gene3D" id="3.30.40.10">
    <property type="entry name" value="Zinc/RING finger domain, C3HC4 (zinc finger)"/>
    <property type="match status" value="1"/>
</dbReference>
<dbReference type="SUPFAM" id="SSF57850">
    <property type="entry name" value="RING/U-box"/>
    <property type="match status" value="1"/>
</dbReference>
<dbReference type="PROSITE" id="PS50089">
    <property type="entry name" value="ZF_RING_2"/>
    <property type="match status" value="1"/>
</dbReference>
<dbReference type="SMART" id="SM00184">
    <property type="entry name" value="RING"/>
    <property type="match status" value="1"/>
</dbReference>
<feature type="domain" description="RING-type" evidence="5">
    <location>
        <begin position="189"/>
        <end position="230"/>
    </location>
</feature>
<evidence type="ECO:0000256" key="4">
    <source>
        <dbReference type="PROSITE-ProRule" id="PRU00175"/>
    </source>
</evidence>
<evidence type="ECO:0000256" key="2">
    <source>
        <dbReference type="ARBA" id="ARBA00022771"/>
    </source>
</evidence>
<accession>A0A8N4I5R0</accession>
<dbReference type="PANTHER" id="PTHR45931:SF3">
    <property type="entry name" value="RING ZINC FINGER-CONTAINING PROTEIN"/>
    <property type="match status" value="1"/>
</dbReference>
<organism evidence="6 7">
    <name type="scientific">Elaeis guineensis var. tenera</name>
    <name type="common">Oil palm</name>
    <dbReference type="NCBI Taxonomy" id="51953"/>
    <lineage>
        <taxon>Eukaryota</taxon>
        <taxon>Viridiplantae</taxon>
        <taxon>Streptophyta</taxon>
        <taxon>Embryophyta</taxon>
        <taxon>Tracheophyta</taxon>
        <taxon>Spermatophyta</taxon>
        <taxon>Magnoliopsida</taxon>
        <taxon>Liliopsida</taxon>
        <taxon>Arecaceae</taxon>
        <taxon>Arecoideae</taxon>
        <taxon>Cocoseae</taxon>
        <taxon>Elaeidinae</taxon>
        <taxon>Elaeis</taxon>
    </lineage>
</organism>
<dbReference type="InterPro" id="IPR001841">
    <property type="entry name" value="Znf_RING"/>
</dbReference>
<name>A0A8N4I5R0_ELAGV</name>
<dbReference type="AlphaFoldDB" id="A0A8N4I5R0"/>
<evidence type="ECO:0000256" key="1">
    <source>
        <dbReference type="ARBA" id="ARBA00022723"/>
    </source>
</evidence>
<dbReference type="GeneID" id="114912798"/>
<dbReference type="GO" id="GO:0061630">
    <property type="term" value="F:ubiquitin protein ligase activity"/>
    <property type="evidence" value="ECO:0007669"/>
    <property type="project" value="TreeGrafter"/>
</dbReference>
<keyword evidence="3" id="KW-0862">Zinc</keyword>
<dbReference type="Pfam" id="PF13639">
    <property type="entry name" value="zf-RING_2"/>
    <property type="match status" value="1"/>
</dbReference>
<dbReference type="KEGG" id="egu:114912798"/>
<gene>
    <name evidence="7" type="primary">LOC114912798</name>
</gene>